<dbReference type="Proteomes" id="UP000193560">
    <property type="component" value="Unassembled WGS sequence"/>
</dbReference>
<dbReference type="EMBL" id="MCGE01000001">
    <property type="protein sequence ID" value="ORZ25362.1"/>
    <property type="molecule type" value="Genomic_DNA"/>
</dbReference>
<keyword evidence="1" id="KW-0472">Membrane</keyword>
<protein>
    <recommendedName>
        <fullName evidence="4">G-protein coupled receptors family 2 profile 2 domain-containing protein</fullName>
    </recommendedName>
</protein>
<keyword evidence="3" id="KW-1185">Reference proteome</keyword>
<keyword evidence="1" id="KW-1133">Transmembrane helix</keyword>
<dbReference type="STRING" id="90262.A0A1X2J0K3"/>
<dbReference type="OrthoDB" id="2262459at2759"/>
<feature type="transmembrane region" description="Helical" evidence="1">
    <location>
        <begin position="102"/>
        <end position="122"/>
    </location>
</feature>
<sequence length="554" mass="63450">MASMDANLSPADAYFSSEEFYRLQKARLATALISLSFDFIAISVFIYLVIYYRAQVNRPSIRLAVFCCLANFLESVLFVVMIKVEGPSLFCLGFSLTSQYLAVLGVTLLAIIGINLVLVYVVNVRRRHILEYYYYPLSILYSAFGIIGPILQHFINKKRNLFHAHETCWYISVIKSRFVQPLNFMWFYCCIFFVTMVAFLCSTIAIIKLMKDFRTIQNLFKSRRQVVSKQVPVYSQVVVRCLLYPIVPLISNFCGFLEQCIIITGNYPPYSLNLASSICHGLSGFLVALIFLNDPVITQIFSGWYDHYFCKHVIEYSVIETNQDHYIRIIDETGASSNTGEDRATVLVSFPPCKGYLKFKSRFRLKSECRCTAPPYCIGGNIRKQHRSRNRLHNNQCNNNDNRDNIILGVDCPDAVEPAIIKNETANTIYKIPVRRLKLSSTAVNQYIDKRHFTPHISLKRSFSRNITVEESINGYSIIIGDDDESANYLLIPYPSVYYAKFIRWLLNSSIGRALHRSSNALIDVAIIGEPLQHIQHLHRRSQSISSDIYNPIS</sequence>
<feature type="transmembrane region" description="Helical" evidence="1">
    <location>
        <begin position="63"/>
        <end position="82"/>
    </location>
</feature>
<comment type="caution">
    <text evidence="2">The sequence shown here is derived from an EMBL/GenBank/DDBJ whole genome shotgun (WGS) entry which is preliminary data.</text>
</comment>
<feature type="transmembrane region" description="Helical" evidence="1">
    <location>
        <begin position="134"/>
        <end position="155"/>
    </location>
</feature>
<feature type="transmembrane region" description="Helical" evidence="1">
    <location>
        <begin position="185"/>
        <end position="210"/>
    </location>
</feature>
<accession>A0A1X2J0K3</accession>
<gene>
    <name evidence="2" type="ORF">BCR42DRAFT_463975</name>
</gene>
<name>A0A1X2J0K3_9FUNG</name>
<proteinExistence type="predicted"/>
<reference evidence="2 3" key="1">
    <citation type="submission" date="2016-07" db="EMBL/GenBank/DDBJ databases">
        <title>Pervasive Adenine N6-methylation of Active Genes in Fungi.</title>
        <authorList>
            <consortium name="DOE Joint Genome Institute"/>
            <person name="Mondo S.J."/>
            <person name="Dannebaum R.O."/>
            <person name="Kuo R.C."/>
            <person name="Labutti K."/>
            <person name="Haridas S."/>
            <person name="Kuo A."/>
            <person name="Salamov A."/>
            <person name="Ahrendt S.R."/>
            <person name="Lipzen A."/>
            <person name="Sullivan W."/>
            <person name="Andreopoulos W.B."/>
            <person name="Clum A."/>
            <person name="Lindquist E."/>
            <person name="Daum C."/>
            <person name="Ramamoorthy G.K."/>
            <person name="Gryganskyi A."/>
            <person name="Culley D."/>
            <person name="Magnuson J.K."/>
            <person name="James T.Y."/>
            <person name="O'Malley M.A."/>
            <person name="Stajich J.E."/>
            <person name="Spatafora J.W."/>
            <person name="Visel A."/>
            <person name="Grigoriev I.V."/>
        </authorList>
    </citation>
    <scope>NUCLEOTIDE SEQUENCE [LARGE SCALE GENOMIC DNA]</scope>
    <source>
        <strain evidence="2 3">NRRL 1336</strain>
    </source>
</reference>
<evidence type="ECO:0000313" key="3">
    <source>
        <dbReference type="Proteomes" id="UP000193560"/>
    </source>
</evidence>
<evidence type="ECO:0008006" key="4">
    <source>
        <dbReference type="Google" id="ProtNLM"/>
    </source>
</evidence>
<evidence type="ECO:0000313" key="2">
    <source>
        <dbReference type="EMBL" id="ORZ25362.1"/>
    </source>
</evidence>
<keyword evidence="1" id="KW-0812">Transmembrane</keyword>
<feature type="transmembrane region" description="Helical" evidence="1">
    <location>
        <begin position="270"/>
        <end position="292"/>
    </location>
</feature>
<organism evidence="2 3">
    <name type="scientific">Absidia repens</name>
    <dbReference type="NCBI Taxonomy" id="90262"/>
    <lineage>
        <taxon>Eukaryota</taxon>
        <taxon>Fungi</taxon>
        <taxon>Fungi incertae sedis</taxon>
        <taxon>Mucoromycota</taxon>
        <taxon>Mucoromycotina</taxon>
        <taxon>Mucoromycetes</taxon>
        <taxon>Mucorales</taxon>
        <taxon>Cunninghamellaceae</taxon>
        <taxon>Absidia</taxon>
    </lineage>
</organism>
<dbReference type="AlphaFoldDB" id="A0A1X2J0K3"/>
<evidence type="ECO:0000256" key="1">
    <source>
        <dbReference type="SAM" id="Phobius"/>
    </source>
</evidence>
<feature type="transmembrane region" description="Helical" evidence="1">
    <location>
        <begin position="28"/>
        <end position="51"/>
    </location>
</feature>